<dbReference type="GO" id="GO:0005524">
    <property type="term" value="F:ATP binding"/>
    <property type="evidence" value="ECO:0007669"/>
    <property type="project" value="UniProtKB-KW"/>
</dbReference>
<evidence type="ECO:0000256" key="1">
    <source>
        <dbReference type="ARBA" id="ARBA00004990"/>
    </source>
</evidence>
<dbReference type="InterPro" id="IPR014729">
    <property type="entry name" value="Rossmann-like_a/b/a_fold"/>
</dbReference>
<comment type="caution">
    <text evidence="9">The sequence shown here is derived from an EMBL/GenBank/DDBJ whole genome shotgun (WGS) entry which is preliminary data.</text>
</comment>
<comment type="function">
    <text evidence="8">Catalyzes the condensation of pantoate with beta-alanine in an ATP-dependent reaction via a pantoyl-adenylate intermediate.</text>
</comment>
<accession>A0A921ME04</accession>
<dbReference type="GO" id="GO:0005829">
    <property type="term" value="C:cytosol"/>
    <property type="evidence" value="ECO:0007669"/>
    <property type="project" value="TreeGrafter"/>
</dbReference>
<dbReference type="Proteomes" id="UP000784435">
    <property type="component" value="Unassembled WGS sequence"/>
</dbReference>
<keyword evidence="4 8" id="KW-0566">Pantothenate biosynthesis</keyword>
<evidence type="ECO:0000256" key="6">
    <source>
        <dbReference type="ARBA" id="ARBA00022840"/>
    </source>
</evidence>
<reference evidence="9" key="1">
    <citation type="journal article" date="2021" name="PeerJ">
        <title>Extensive microbial diversity within the chicken gut microbiome revealed by metagenomics and culture.</title>
        <authorList>
            <person name="Gilroy R."/>
            <person name="Ravi A."/>
            <person name="Getino M."/>
            <person name="Pursley I."/>
            <person name="Horton D.L."/>
            <person name="Alikhan N.F."/>
            <person name="Baker D."/>
            <person name="Gharbi K."/>
            <person name="Hall N."/>
            <person name="Watson M."/>
            <person name="Adriaenssens E.M."/>
            <person name="Foster-Nyarko E."/>
            <person name="Jarju S."/>
            <person name="Secka A."/>
            <person name="Antonio M."/>
            <person name="Oren A."/>
            <person name="Chaudhuri R.R."/>
            <person name="La Ragione R."/>
            <person name="Hildebrand F."/>
            <person name="Pallen M.J."/>
        </authorList>
    </citation>
    <scope>NUCLEOTIDE SEQUENCE</scope>
    <source>
        <strain evidence="9">ChiGjej5B5-7349</strain>
    </source>
</reference>
<name>A0A921ME04_9MICO</name>
<dbReference type="GO" id="GO:0004592">
    <property type="term" value="F:pantoate-beta-alanine ligase activity"/>
    <property type="evidence" value="ECO:0007669"/>
    <property type="project" value="UniProtKB-UniRule"/>
</dbReference>
<comment type="miscellaneous">
    <text evidence="8">The reaction proceeds by a bi uni uni bi ping pong mechanism.</text>
</comment>
<keyword evidence="6 8" id="KW-0067">ATP-binding</keyword>
<feature type="binding site" evidence="8">
    <location>
        <begin position="153"/>
        <end position="156"/>
    </location>
    <ligand>
        <name>ATP</name>
        <dbReference type="ChEBI" id="CHEBI:30616"/>
    </ligand>
</feature>
<reference evidence="9" key="2">
    <citation type="submission" date="2021-09" db="EMBL/GenBank/DDBJ databases">
        <authorList>
            <person name="Gilroy R."/>
        </authorList>
    </citation>
    <scope>NUCLEOTIDE SEQUENCE</scope>
    <source>
        <strain evidence="9">ChiGjej5B5-7349</strain>
    </source>
</reference>
<dbReference type="Gene3D" id="3.40.50.620">
    <property type="entry name" value="HUPs"/>
    <property type="match status" value="1"/>
</dbReference>
<dbReference type="EC" id="6.3.2.1" evidence="8"/>
<keyword evidence="5 8" id="KW-0547">Nucleotide-binding</keyword>
<feature type="binding site" evidence="8">
    <location>
        <position position="159"/>
    </location>
    <ligand>
        <name>(R)-pantoate</name>
        <dbReference type="ChEBI" id="CHEBI:15980"/>
    </ligand>
</feature>
<evidence type="ECO:0000256" key="8">
    <source>
        <dbReference type="HAMAP-Rule" id="MF_00158"/>
    </source>
</evidence>
<feature type="binding site" evidence="8">
    <location>
        <begin position="190"/>
        <end position="193"/>
    </location>
    <ligand>
        <name>ATP</name>
        <dbReference type="ChEBI" id="CHEBI:30616"/>
    </ligand>
</feature>
<evidence type="ECO:0000256" key="3">
    <source>
        <dbReference type="ARBA" id="ARBA00022598"/>
    </source>
</evidence>
<dbReference type="InterPro" id="IPR003721">
    <property type="entry name" value="Pantoate_ligase"/>
</dbReference>
<keyword evidence="8" id="KW-0963">Cytoplasm</keyword>
<dbReference type="CDD" id="cd00560">
    <property type="entry name" value="PanC"/>
    <property type="match status" value="1"/>
</dbReference>
<gene>
    <name evidence="8 9" type="primary">panC</name>
    <name evidence="9" type="ORF">K8V08_04595</name>
</gene>
<comment type="similarity">
    <text evidence="2 8">Belongs to the pantothenate synthetase family.</text>
</comment>
<evidence type="ECO:0000256" key="4">
    <source>
        <dbReference type="ARBA" id="ARBA00022655"/>
    </source>
</evidence>
<dbReference type="PANTHER" id="PTHR21299">
    <property type="entry name" value="CYTIDYLATE KINASE/PANTOATE-BETA-ALANINE LIGASE"/>
    <property type="match status" value="1"/>
</dbReference>
<feature type="binding site" evidence="8">
    <location>
        <position position="65"/>
    </location>
    <ligand>
        <name>beta-alanine</name>
        <dbReference type="ChEBI" id="CHEBI:57966"/>
    </ligand>
</feature>
<feature type="binding site" evidence="8">
    <location>
        <position position="182"/>
    </location>
    <ligand>
        <name>ATP</name>
        <dbReference type="ChEBI" id="CHEBI:30616"/>
    </ligand>
</feature>
<keyword evidence="3 8" id="KW-0436">Ligase</keyword>
<evidence type="ECO:0000313" key="9">
    <source>
        <dbReference type="EMBL" id="HJG79674.1"/>
    </source>
</evidence>
<evidence type="ECO:0000256" key="7">
    <source>
        <dbReference type="ARBA" id="ARBA00048258"/>
    </source>
</evidence>
<comment type="subunit">
    <text evidence="8">Homodimer.</text>
</comment>
<dbReference type="PANTHER" id="PTHR21299:SF1">
    <property type="entry name" value="PANTOATE--BETA-ALANINE LIGASE"/>
    <property type="match status" value="1"/>
</dbReference>
<sequence length="283" mass="29886">MSEGAAPATRPLIVRTREELRAAITGTVALIPTMGALHDGHLSLMRHVRPLADTVVTSIFVNPTQFAPGEDFDTYPRTFDQDVALCAEVGVDVIFAPTVDVMYPAGLEGTVRVDPGPLGRILEGEMRPTMFQGVLTVVAKLFGLVKPDIAIFGEKDYQQLTLIRLMAQELCLGVEVLGGPTVRETDGLAMSSRNAYLTEDERSLAAGISEALRAGAEAGSAGAEAVVAAAARVLQSRGITADYLVVTGTDLGEAQPGQEGRLLVAARVGEPRLLDNVAVHLGE</sequence>
<dbReference type="SUPFAM" id="SSF52374">
    <property type="entry name" value="Nucleotidylyl transferase"/>
    <property type="match status" value="1"/>
</dbReference>
<comment type="catalytic activity">
    <reaction evidence="7 8">
        <text>(R)-pantoate + beta-alanine + ATP = (R)-pantothenate + AMP + diphosphate + H(+)</text>
        <dbReference type="Rhea" id="RHEA:10912"/>
        <dbReference type="ChEBI" id="CHEBI:15378"/>
        <dbReference type="ChEBI" id="CHEBI:15980"/>
        <dbReference type="ChEBI" id="CHEBI:29032"/>
        <dbReference type="ChEBI" id="CHEBI:30616"/>
        <dbReference type="ChEBI" id="CHEBI:33019"/>
        <dbReference type="ChEBI" id="CHEBI:57966"/>
        <dbReference type="ChEBI" id="CHEBI:456215"/>
        <dbReference type="EC" id="6.3.2.1"/>
    </reaction>
</comment>
<comment type="subcellular location">
    <subcellularLocation>
        <location evidence="8">Cytoplasm</location>
    </subcellularLocation>
</comment>
<dbReference type="Gene3D" id="3.30.1300.10">
    <property type="entry name" value="Pantoate-beta-alanine ligase, C-terminal domain"/>
    <property type="match status" value="1"/>
</dbReference>
<organism evidence="9 10">
    <name type="scientific">Brevibacterium senegalense</name>
    <dbReference type="NCBI Taxonomy" id="1033736"/>
    <lineage>
        <taxon>Bacteria</taxon>
        <taxon>Bacillati</taxon>
        <taxon>Actinomycetota</taxon>
        <taxon>Actinomycetes</taxon>
        <taxon>Micrococcales</taxon>
        <taxon>Brevibacteriaceae</taxon>
        <taxon>Brevibacterium</taxon>
    </lineage>
</organism>
<feature type="active site" description="Proton donor" evidence="8">
    <location>
        <position position="41"/>
    </location>
</feature>
<evidence type="ECO:0000256" key="5">
    <source>
        <dbReference type="ARBA" id="ARBA00022741"/>
    </source>
</evidence>
<feature type="binding site" evidence="8">
    <location>
        <position position="65"/>
    </location>
    <ligand>
        <name>(R)-pantoate</name>
        <dbReference type="ChEBI" id="CHEBI:15980"/>
    </ligand>
</feature>
<dbReference type="Pfam" id="PF02569">
    <property type="entry name" value="Pantoate_ligase"/>
    <property type="match status" value="1"/>
</dbReference>
<dbReference type="AlphaFoldDB" id="A0A921ME04"/>
<proteinExistence type="inferred from homology"/>
<dbReference type="GO" id="GO:0015940">
    <property type="term" value="P:pantothenate biosynthetic process"/>
    <property type="evidence" value="ECO:0007669"/>
    <property type="project" value="UniProtKB-UniRule"/>
</dbReference>
<dbReference type="NCBIfam" id="TIGR00018">
    <property type="entry name" value="panC"/>
    <property type="match status" value="1"/>
</dbReference>
<comment type="pathway">
    <text evidence="1 8">Cofactor biosynthesis; (R)-pantothenate biosynthesis; (R)-pantothenate from (R)-pantoate and beta-alanine: step 1/1.</text>
</comment>
<protein>
    <recommendedName>
        <fullName evidence="8">Pantothenate synthetase</fullName>
        <shortName evidence="8">PS</shortName>
        <ecNumber evidence="8">6.3.2.1</ecNumber>
    </recommendedName>
    <alternativeName>
        <fullName evidence="8">Pantoate--beta-alanine ligase</fullName>
    </alternativeName>
    <alternativeName>
        <fullName evidence="8">Pantoate-activating enzyme</fullName>
    </alternativeName>
</protein>
<evidence type="ECO:0000313" key="10">
    <source>
        <dbReference type="Proteomes" id="UP000784435"/>
    </source>
</evidence>
<dbReference type="EMBL" id="DYUK01000094">
    <property type="protein sequence ID" value="HJG79674.1"/>
    <property type="molecule type" value="Genomic_DNA"/>
</dbReference>
<dbReference type="HAMAP" id="MF_00158">
    <property type="entry name" value="PanC"/>
    <property type="match status" value="1"/>
</dbReference>
<dbReference type="InterPro" id="IPR042176">
    <property type="entry name" value="Pantoate_ligase_C"/>
</dbReference>
<evidence type="ECO:0000256" key="2">
    <source>
        <dbReference type="ARBA" id="ARBA00009256"/>
    </source>
</evidence>
<feature type="binding site" evidence="8">
    <location>
        <begin position="34"/>
        <end position="41"/>
    </location>
    <ligand>
        <name>ATP</name>
        <dbReference type="ChEBI" id="CHEBI:30616"/>
    </ligand>
</feature>